<evidence type="ECO:0000313" key="6">
    <source>
        <dbReference type="Proteomes" id="UP001168877"/>
    </source>
</evidence>
<evidence type="ECO:0000256" key="4">
    <source>
        <dbReference type="SAM" id="MobiDB-lite"/>
    </source>
</evidence>
<evidence type="ECO:0000256" key="3">
    <source>
        <dbReference type="ARBA" id="ARBA00022900"/>
    </source>
</evidence>
<dbReference type="EMBL" id="JAUESC010000001">
    <property type="protein sequence ID" value="KAK0607252.1"/>
    <property type="molecule type" value="Genomic_DNA"/>
</dbReference>
<dbReference type="InterPro" id="IPR000864">
    <property type="entry name" value="Prot_inh_pot1"/>
</dbReference>
<accession>A0AA39TBI4</accession>
<evidence type="ECO:0000256" key="2">
    <source>
        <dbReference type="ARBA" id="ARBA00022690"/>
    </source>
</evidence>
<reference evidence="5" key="2">
    <citation type="submission" date="2023-06" db="EMBL/GenBank/DDBJ databases">
        <authorList>
            <person name="Swenson N.G."/>
            <person name="Wegrzyn J.L."/>
            <person name="Mcevoy S.L."/>
        </authorList>
    </citation>
    <scope>NUCLEOTIDE SEQUENCE</scope>
    <source>
        <strain evidence="5">NS2018</strain>
        <tissue evidence="5">Leaf</tissue>
    </source>
</reference>
<organism evidence="5 6">
    <name type="scientific">Acer saccharum</name>
    <name type="common">Sugar maple</name>
    <dbReference type="NCBI Taxonomy" id="4024"/>
    <lineage>
        <taxon>Eukaryota</taxon>
        <taxon>Viridiplantae</taxon>
        <taxon>Streptophyta</taxon>
        <taxon>Embryophyta</taxon>
        <taxon>Tracheophyta</taxon>
        <taxon>Spermatophyta</taxon>
        <taxon>Magnoliopsida</taxon>
        <taxon>eudicotyledons</taxon>
        <taxon>Gunneridae</taxon>
        <taxon>Pentapetalae</taxon>
        <taxon>rosids</taxon>
        <taxon>malvids</taxon>
        <taxon>Sapindales</taxon>
        <taxon>Sapindaceae</taxon>
        <taxon>Hippocastanoideae</taxon>
        <taxon>Acereae</taxon>
        <taxon>Acer</taxon>
    </lineage>
</organism>
<feature type="compositionally biased region" description="Polar residues" evidence="4">
    <location>
        <begin position="223"/>
        <end position="233"/>
    </location>
</feature>
<name>A0AA39TBI4_ACESA</name>
<keyword evidence="2" id="KW-0646">Protease inhibitor</keyword>
<dbReference type="Pfam" id="PF00280">
    <property type="entry name" value="potato_inhibit"/>
    <property type="match status" value="3"/>
</dbReference>
<keyword evidence="6" id="KW-1185">Reference proteome</keyword>
<evidence type="ECO:0000256" key="1">
    <source>
        <dbReference type="ARBA" id="ARBA00008210"/>
    </source>
</evidence>
<dbReference type="AlphaFoldDB" id="A0AA39TBI4"/>
<dbReference type="PANTHER" id="PTHR33091:SF94">
    <property type="entry name" value="PROTEASE INHIBITOR PROTEIN"/>
    <property type="match status" value="1"/>
</dbReference>
<dbReference type="InterPro" id="IPR036354">
    <property type="entry name" value="Prot_inh_pot1_sf"/>
</dbReference>
<comment type="caution">
    <text evidence="5">The sequence shown here is derived from an EMBL/GenBank/DDBJ whole genome shotgun (WGS) entry which is preliminary data.</text>
</comment>
<dbReference type="PROSITE" id="PS00285">
    <property type="entry name" value="POTATO_INHIBITOR"/>
    <property type="match status" value="3"/>
</dbReference>
<dbReference type="GO" id="GO:0004867">
    <property type="term" value="F:serine-type endopeptidase inhibitor activity"/>
    <property type="evidence" value="ECO:0007669"/>
    <property type="project" value="UniProtKB-KW"/>
</dbReference>
<protein>
    <submittedName>
        <fullName evidence="5">Uncharacterized protein</fullName>
    </submittedName>
</protein>
<dbReference type="PANTHER" id="PTHR33091">
    <property type="entry name" value="PROTEIN, PUTATIVE, EXPRESSED-RELATED"/>
    <property type="match status" value="1"/>
</dbReference>
<proteinExistence type="inferred from homology"/>
<comment type="similarity">
    <text evidence="1">Belongs to the protease inhibitor I13 (potato type I serine protease inhibitor) family.</text>
</comment>
<sequence>MSCQGKDLWPELVGVRGEEAAATIERENPTVSAEIILDGKIVLGLFLCTRVYVWVNTSGICVKVPMIGKASWPELVGARGVDAASTIERENPFVSAVIVLEGSVVDAQFLCTRVRVWVNTSGDVVDIPKIGKGSWPELLGAQGVVAAATIERENPLVSVEFVPEGSLVTTDFVCNRVRVWVNTDGIVIQTPRIGGEAGFLEGFSSDNLWKRLGRYSNFEPQTSDLSGFPTTGSAPAGYPQPPWKQRMILLPQSRYCPDSDL</sequence>
<keyword evidence="3" id="KW-0722">Serine protease inhibitor</keyword>
<feature type="region of interest" description="Disordered" evidence="4">
    <location>
        <begin position="223"/>
        <end position="242"/>
    </location>
</feature>
<dbReference type="PRINTS" id="PR00292">
    <property type="entry name" value="POTATOINHBTR"/>
</dbReference>
<dbReference type="SUPFAM" id="SSF54654">
    <property type="entry name" value="CI-2 family of serine protease inhibitors"/>
    <property type="match status" value="3"/>
</dbReference>
<dbReference type="Gene3D" id="3.30.10.10">
    <property type="entry name" value="Trypsin Inhibitor V, subunit A"/>
    <property type="match status" value="3"/>
</dbReference>
<dbReference type="GO" id="GO:0009611">
    <property type="term" value="P:response to wounding"/>
    <property type="evidence" value="ECO:0007669"/>
    <property type="project" value="InterPro"/>
</dbReference>
<gene>
    <name evidence="5" type="ORF">LWI29_012171</name>
</gene>
<dbReference type="Proteomes" id="UP001168877">
    <property type="component" value="Unassembled WGS sequence"/>
</dbReference>
<reference evidence="5" key="1">
    <citation type="journal article" date="2022" name="Plant J.">
        <title>Strategies of tolerance reflected in two North American maple genomes.</title>
        <authorList>
            <person name="McEvoy S.L."/>
            <person name="Sezen U.U."/>
            <person name="Trouern-Trend A."/>
            <person name="McMahon S.M."/>
            <person name="Schaberg P.G."/>
            <person name="Yang J."/>
            <person name="Wegrzyn J.L."/>
            <person name="Swenson N.G."/>
        </authorList>
    </citation>
    <scope>NUCLEOTIDE SEQUENCE</scope>
    <source>
        <strain evidence="5">NS2018</strain>
    </source>
</reference>
<evidence type="ECO:0000313" key="5">
    <source>
        <dbReference type="EMBL" id="KAK0607252.1"/>
    </source>
</evidence>